<dbReference type="RefSeq" id="WP_114438183.1">
    <property type="nucleotide sequence ID" value="NZ_QPIZ01000051.1"/>
</dbReference>
<comment type="caution">
    <text evidence="1">The sequence shown here is derived from an EMBL/GenBank/DDBJ whole genome shotgun (WGS) entry which is preliminary data.</text>
</comment>
<name>A0A368UIV7_9BACT</name>
<keyword evidence="2" id="KW-1185">Reference proteome</keyword>
<evidence type="ECO:0000313" key="2">
    <source>
        <dbReference type="Proteomes" id="UP000252733"/>
    </source>
</evidence>
<gene>
    <name evidence="1" type="ORF">DFO77_1512</name>
</gene>
<dbReference type="Proteomes" id="UP000252733">
    <property type="component" value="Unassembled WGS sequence"/>
</dbReference>
<evidence type="ECO:0000313" key="1">
    <source>
        <dbReference type="EMBL" id="RCW22473.1"/>
    </source>
</evidence>
<organism evidence="1 2">
    <name type="scientific">Marinilabilia salmonicolor</name>
    <dbReference type="NCBI Taxonomy" id="989"/>
    <lineage>
        <taxon>Bacteria</taxon>
        <taxon>Pseudomonadati</taxon>
        <taxon>Bacteroidota</taxon>
        <taxon>Bacteroidia</taxon>
        <taxon>Marinilabiliales</taxon>
        <taxon>Marinilabiliaceae</taxon>
        <taxon>Marinilabilia</taxon>
    </lineage>
</organism>
<accession>A0A368UIV7</accession>
<sequence length="94" mass="10866">MAKKNFKSGMDLLLQGSKNHIEAEKKAEKDMEQSHLTKATYFFNSETLQSIKAIAYYERITIGEVIDLALRKHVQAYEHLNTAKEQYAQRCSNK</sequence>
<reference evidence="1 2" key="1">
    <citation type="submission" date="2018-07" db="EMBL/GenBank/DDBJ databases">
        <title>Freshwater and sediment microbial communities from various areas in North America, analyzing microbe dynamics in response to fracking.</title>
        <authorList>
            <person name="Lamendella R."/>
        </authorList>
    </citation>
    <scope>NUCLEOTIDE SEQUENCE [LARGE SCALE GENOMIC DNA]</scope>
    <source>
        <strain evidence="1 2">160A</strain>
    </source>
</reference>
<dbReference type="EMBL" id="QPIZ01000051">
    <property type="protein sequence ID" value="RCW22473.1"/>
    <property type="molecule type" value="Genomic_DNA"/>
</dbReference>
<dbReference type="AlphaFoldDB" id="A0A368UIV7"/>
<protein>
    <submittedName>
        <fullName evidence="1">Uncharacterized protein</fullName>
    </submittedName>
</protein>
<proteinExistence type="predicted"/>